<feature type="region of interest" description="Disordered" evidence="1">
    <location>
        <begin position="14"/>
        <end position="59"/>
    </location>
</feature>
<feature type="compositionally biased region" description="Polar residues" evidence="1">
    <location>
        <begin position="27"/>
        <end position="40"/>
    </location>
</feature>
<keyword evidence="3" id="KW-1185">Reference proteome</keyword>
<proteinExistence type="predicted"/>
<sequence>MSRVLHAIKHIKSSCGLGSSTSTTDSQNPPLNESTRPSSSIEDETLEEPEPLRPLTSLKWPYVPEESAYPDPLARDDPKPLQLRHYEAIATSPAIRQVLTSHPNLPDILTSIDQLRGIDRDRALQRALGVTAPEIVDQSKGAQVEQDVLAVRAFAEAVEAVVRADKQDVLGLDWDG</sequence>
<protein>
    <submittedName>
        <fullName evidence="2">Uncharacterized protein</fullName>
    </submittedName>
</protein>
<accession>A0A4S8MSQ1</accession>
<gene>
    <name evidence="2" type="ORF">K435DRAFT_790202</name>
</gene>
<feature type="compositionally biased region" description="Low complexity" evidence="1">
    <location>
        <begin position="14"/>
        <end position="26"/>
    </location>
</feature>
<evidence type="ECO:0000256" key="1">
    <source>
        <dbReference type="SAM" id="MobiDB-lite"/>
    </source>
</evidence>
<evidence type="ECO:0000313" key="3">
    <source>
        <dbReference type="Proteomes" id="UP000297245"/>
    </source>
</evidence>
<organism evidence="2 3">
    <name type="scientific">Dendrothele bispora (strain CBS 962.96)</name>
    <dbReference type="NCBI Taxonomy" id="1314807"/>
    <lineage>
        <taxon>Eukaryota</taxon>
        <taxon>Fungi</taxon>
        <taxon>Dikarya</taxon>
        <taxon>Basidiomycota</taxon>
        <taxon>Agaricomycotina</taxon>
        <taxon>Agaricomycetes</taxon>
        <taxon>Agaricomycetidae</taxon>
        <taxon>Agaricales</taxon>
        <taxon>Agaricales incertae sedis</taxon>
        <taxon>Dendrothele</taxon>
    </lineage>
</organism>
<reference evidence="2 3" key="1">
    <citation type="journal article" date="2019" name="Nat. Ecol. Evol.">
        <title>Megaphylogeny resolves global patterns of mushroom evolution.</title>
        <authorList>
            <person name="Varga T."/>
            <person name="Krizsan K."/>
            <person name="Foldi C."/>
            <person name="Dima B."/>
            <person name="Sanchez-Garcia M."/>
            <person name="Sanchez-Ramirez S."/>
            <person name="Szollosi G.J."/>
            <person name="Szarkandi J.G."/>
            <person name="Papp V."/>
            <person name="Albert L."/>
            <person name="Andreopoulos W."/>
            <person name="Angelini C."/>
            <person name="Antonin V."/>
            <person name="Barry K.W."/>
            <person name="Bougher N.L."/>
            <person name="Buchanan P."/>
            <person name="Buyck B."/>
            <person name="Bense V."/>
            <person name="Catcheside P."/>
            <person name="Chovatia M."/>
            <person name="Cooper J."/>
            <person name="Damon W."/>
            <person name="Desjardin D."/>
            <person name="Finy P."/>
            <person name="Geml J."/>
            <person name="Haridas S."/>
            <person name="Hughes K."/>
            <person name="Justo A."/>
            <person name="Karasinski D."/>
            <person name="Kautmanova I."/>
            <person name="Kiss B."/>
            <person name="Kocsube S."/>
            <person name="Kotiranta H."/>
            <person name="LaButti K.M."/>
            <person name="Lechner B.E."/>
            <person name="Liimatainen K."/>
            <person name="Lipzen A."/>
            <person name="Lukacs Z."/>
            <person name="Mihaltcheva S."/>
            <person name="Morgado L.N."/>
            <person name="Niskanen T."/>
            <person name="Noordeloos M.E."/>
            <person name="Ohm R.A."/>
            <person name="Ortiz-Santana B."/>
            <person name="Ovrebo C."/>
            <person name="Racz N."/>
            <person name="Riley R."/>
            <person name="Savchenko A."/>
            <person name="Shiryaev A."/>
            <person name="Soop K."/>
            <person name="Spirin V."/>
            <person name="Szebenyi C."/>
            <person name="Tomsovsky M."/>
            <person name="Tulloss R.E."/>
            <person name="Uehling J."/>
            <person name="Grigoriev I.V."/>
            <person name="Vagvolgyi C."/>
            <person name="Papp T."/>
            <person name="Martin F.M."/>
            <person name="Miettinen O."/>
            <person name="Hibbett D.S."/>
            <person name="Nagy L.G."/>
        </authorList>
    </citation>
    <scope>NUCLEOTIDE SEQUENCE [LARGE SCALE GENOMIC DNA]</scope>
    <source>
        <strain evidence="2 3">CBS 962.96</strain>
    </source>
</reference>
<dbReference type="EMBL" id="ML179049">
    <property type="protein sequence ID" value="THV05384.1"/>
    <property type="molecule type" value="Genomic_DNA"/>
</dbReference>
<name>A0A4S8MSQ1_DENBC</name>
<dbReference type="OrthoDB" id="18412at2759"/>
<evidence type="ECO:0000313" key="2">
    <source>
        <dbReference type="EMBL" id="THV05384.1"/>
    </source>
</evidence>
<dbReference type="AlphaFoldDB" id="A0A4S8MSQ1"/>
<dbReference type="Proteomes" id="UP000297245">
    <property type="component" value="Unassembled WGS sequence"/>
</dbReference>